<sequence length="85" mass="9106">MDSEFLSFADGISGGGSSVGEDGTGGIAAPVLSVNGSAIVWTDIRRRRNRVTSIVVAETFMIFCCCFVYYSGDELSRTCMDCICM</sequence>
<dbReference type="Proteomes" id="UP000030689">
    <property type="component" value="Unassembled WGS sequence"/>
</dbReference>
<evidence type="ECO:0000256" key="1">
    <source>
        <dbReference type="SAM" id="Phobius"/>
    </source>
</evidence>
<keyword evidence="1" id="KW-1133">Transmembrane helix</keyword>
<organism evidence="2 3">
    <name type="scientific">Eutrema salsugineum</name>
    <name type="common">Saltwater cress</name>
    <name type="synonym">Sisymbrium salsugineum</name>
    <dbReference type="NCBI Taxonomy" id="72664"/>
    <lineage>
        <taxon>Eukaryota</taxon>
        <taxon>Viridiplantae</taxon>
        <taxon>Streptophyta</taxon>
        <taxon>Embryophyta</taxon>
        <taxon>Tracheophyta</taxon>
        <taxon>Spermatophyta</taxon>
        <taxon>Magnoliopsida</taxon>
        <taxon>eudicotyledons</taxon>
        <taxon>Gunneridae</taxon>
        <taxon>Pentapetalae</taxon>
        <taxon>rosids</taxon>
        <taxon>malvids</taxon>
        <taxon>Brassicales</taxon>
        <taxon>Brassicaceae</taxon>
        <taxon>Eutremeae</taxon>
        <taxon>Eutrema</taxon>
    </lineage>
</organism>
<proteinExistence type="predicted"/>
<gene>
    <name evidence="2" type="ORF">EUTSA_v10009226mg</name>
</gene>
<feature type="transmembrane region" description="Helical" evidence="1">
    <location>
        <begin position="51"/>
        <end position="70"/>
    </location>
</feature>
<dbReference type="Gramene" id="ESQ35362">
    <property type="protein sequence ID" value="ESQ35362"/>
    <property type="gene ID" value="EUTSA_v10009226mg"/>
</dbReference>
<protein>
    <submittedName>
        <fullName evidence="2">Uncharacterized protein</fullName>
    </submittedName>
</protein>
<keyword evidence="1" id="KW-0472">Membrane</keyword>
<keyword evidence="3" id="KW-1185">Reference proteome</keyword>
<evidence type="ECO:0000313" key="2">
    <source>
        <dbReference type="EMBL" id="ESQ35362.1"/>
    </source>
</evidence>
<evidence type="ECO:0000313" key="3">
    <source>
        <dbReference type="Proteomes" id="UP000030689"/>
    </source>
</evidence>
<reference evidence="2 3" key="1">
    <citation type="journal article" date="2013" name="Front. Plant Sci.">
        <title>The Reference Genome of the Halophytic Plant Eutrema salsugineum.</title>
        <authorList>
            <person name="Yang R."/>
            <person name="Jarvis D.E."/>
            <person name="Chen H."/>
            <person name="Beilstein M.A."/>
            <person name="Grimwood J."/>
            <person name="Jenkins J."/>
            <person name="Shu S."/>
            <person name="Prochnik S."/>
            <person name="Xin M."/>
            <person name="Ma C."/>
            <person name="Schmutz J."/>
            <person name="Wing R.A."/>
            <person name="Mitchell-Olds T."/>
            <person name="Schumaker K.S."/>
            <person name="Wang X."/>
        </authorList>
    </citation>
    <scope>NUCLEOTIDE SEQUENCE [LARGE SCALE GENOMIC DNA]</scope>
</reference>
<keyword evidence="1" id="KW-0812">Transmembrane</keyword>
<accession>V4KZ93</accession>
<name>V4KZ93_EUTSA</name>
<dbReference type="AlphaFoldDB" id="V4KZ93"/>
<dbReference type="KEGG" id="eus:EUTSA_v10009226mg"/>
<dbReference type="EMBL" id="KI517683">
    <property type="protein sequence ID" value="ESQ35362.1"/>
    <property type="molecule type" value="Genomic_DNA"/>
</dbReference>